<comment type="caution">
    <text evidence="1">The sequence shown here is derived from an EMBL/GenBank/DDBJ whole genome shotgun (WGS) entry which is preliminary data.</text>
</comment>
<name>A0A9N7VN41_PLEPL</name>
<gene>
    <name evidence="1" type="ORF">PLEPLA_LOCUS43803</name>
</gene>
<evidence type="ECO:0000313" key="1">
    <source>
        <dbReference type="EMBL" id="CAB1456022.1"/>
    </source>
</evidence>
<accession>A0A9N7VN41</accession>
<dbReference type="EMBL" id="CADEAL010004281">
    <property type="protein sequence ID" value="CAB1456022.1"/>
    <property type="molecule type" value="Genomic_DNA"/>
</dbReference>
<proteinExistence type="predicted"/>
<dbReference type="AlphaFoldDB" id="A0A9N7VN41"/>
<organism evidence="1 2">
    <name type="scientific">Pleuronectes platessa</name>
    <name type="common">European plaice</name>
    <dbReference type="NCBI Taxonomy" id="8262"/>
    <lineage>
        <taxon>Eukaryota</taxon>
        <taxon>Metazoa</taxon>
        <taxon>Chordata</taxon>
        <taxon>Craniata</taxon>
        <taxon>Vertebrata</taxon>
        <taxon>Euteleostomi</taxon>
        <taxon>Actinopterygii</taxon>
        <taxon>Neopterygii</taxon>
        <taxon>Teleostei</taxon>
        <taxon>Neoteleostei</taxon>
        <taxon>Acanthomorphata</taxon>
        <taxon>Carangaria</taxon>
        <taxon>Pleuronectiformes</taxon>
        <taxon>Pleuronectoidei</taxon>
        <taxon>Pleuronectidae</taxon>
        <taxon>Pleuronectes</taxon>
    </lineage>
</organism>
<reference evidence="1" key="1">
    <citation type="submission" date="2020-03" db="EMBL/GenBank/DDBJ databases">
        <authorList>
            <person name="Weist P."/>
        </authorList>
    </citation>
    <scope>NUCLEOTIDE SEQUENCE</scope>
</reference>
<sequence>MKKKQLCESHQISSQSTSTALSALPTPLLTLYQIKRRQVFQDISLQGLQYIHDAGEERNRCTEVNKYTNARGYLRASARKFNVCLYVTPEKRQRRQTSGKEPRVIN</sequence>
<dbReference type="Proteomes" id="UP001153269">
    <property type="component" value="Unassembled WGS sequence"/>
</dbReference>
<evidence type="ECO:0000313" key="2">
    <source>
        <dbReference type="Proteomes" id="UP001153269"/>
    </source>
</evidence>
<protein>
    <submittedName>
        <fullName evidence="1">Uncharacterized protein</fullName>
    </submittedName>
</protein>
<keyword evidence="2" id="KW-1185">Reference proteome</keyword>